<feature type="region of interest" description="Disordered" evidence="7">
    <location>
        <begin position="1"/>
        <end position="33"/>
    </location>
</feature>
<evidence type="ECO:0000313" key="10">
    <source>
        <dbReference type="Proteomes" id="UP000663760"/>
    </source>
</evidence>
<feature type="region of interest" description="Disordered" evidence="7">
    <location>
        <begin position="261"/>
        <end position="297"/>
    </location>
</feature>
<evidence type="ECO:0000256" key="5">
    <source>
        <dbReference type="ARBA" id="ARBA00034489"/>
    </source>
</evidence>
<keyword evidence="10" id="KW-1185">Reference proteome</keyword>
<comment type="catalytic activity">
    <reaction evidence="6">
        <text>a uridine in tRNA + S-adenosyl-L-methionine = a 3-[(3S)-3-amino-3-carboxypropyl]uridine in tRNA + S-methyl-5'-thioadenosine + H(+)</text>
        <dbReference type="Rhea" id="RHEA:62432"/>
        <dbReference type="Rhea" id="RHEA-COMP:13339"/>
        <dbReference type="Rhea" id="RHEA-COMP:16092"/>
        <dbReference type="ChEBI" id="CHEBI:15378"/>
        <dbReference type="ChEBI" id="CHEBI:17509"/>
        <dbReference type="ChEBI" id="CHEBI:59789"/>
        <dbReference type="ChEBI" id="CHEBI:65315"/>
        <dbReference type="ChEBI" id="CHEBI:82930"/>
        <dbReference type="EC" id="2.5.1.25"/>
    </reaction>
</comment>
<feature type="compositionally biased region" description="Low complexity" evidence="7">
    <location>
        <begin position="1"/>
        <end position="12"/>
    </location>
</feature>
<dbReference type="SMART" id="SM01144">
    <property type="entry name" value="DTW"/>
    <property type="match status" value="1"/>
</dbReference>
<evidence type="ECO:0000256" key="6">
    <source>
        <dbReference type="ARBA" id="ARBA00048718"/>
    </source>
</evidence>
<sequence length="297" mass="32229">METAAAAAAAAGEVEEEEEEEEEAEEEAALTSTRPVCREGCGRPLKVCLCRHLPEAPIPTATAVVVLQHPHELRRRLSTSPLLPRCLLRCSLLPGRRLLPGSHPLLDSLHRAATAVGRVPDPPAALFLFPSATTGGEEEEEELLVQRYRGRCRALIVFDGTWKHAGEMVRASLPFLSCFARRVSLAGGCNRSSEGESMFESELALRKEPHRGCLTTVEAVARALAALEPHDGGEGPRAESALLSALRAMVALQMAHLSGKTVNRRPRLLKKKKKNNNKETEEEDPGPFSTPAVCSTK</sequence>
<dbReference type="OrthoDB" id="408541at2759"/>
<dbReference type="InterPro" id="IPR039262">
    <property type="entry name" value="DTWD2/TAPT"/>
</dbReference>
<evidence type="ECO:0000259" key="8">
    <source>
        <dbReference type="SMART" id="SM01144"/>
    </source>
</evidence>
<dbReference type="GO" id="GO:0016432">
    <property type="term" value="F:tRNA-uridine aminocarboxypropyltransferase activity"/>
    <property type="evidence" value="ECO:0007669"/>
    <property type="project" value="UniProtKB-EC"/>
</dbReference>
<comment type="similarity">
    <text evidence="5">Belongs to the TDD superfamily. DTWD2 family.</text>
</comment>
<protein>
    <recommendedName>
        <fullName evidence="1">tRNA-uridine aminocarboxypropyltransferase</fullName>
        <ecNumber evidence="1">2.5.1.25</ecNumber>
    </recommendedName>
</protein>
<evidence type="ECO:0000256" key="7">
    <source>
        <dbReference type="SAM" id="MobiDB-lite"/>
    </source>
</evidence>
<accession>A0A7I8KS80</accession>
<keyword evidence="2" id="KW-0808">Transferase</keyword>
<evidence type="ECO:0000256" key="2">
    <source>
        <dbReference type="ARBA" id="ARBA00022679"/>
    </source>
</evidence>
<keyword evidence="3" id="KW-0949">S-adenosyl-L-methionine</keyword>
<dbReference type="PANTHER" id="PTHR21392">
    <property type="entry name" value="TRNA-URIDINE AMINOCARBOXYPROPYLTRANSFERASE 2"/>
    <property type="match status" value="1"/>
</dbReference>
<evidence type="ECO:0000313" key="9">
    <source>
        <dbReference type="EMBL" id="CAA7400176.1"/>
    </source>
</evidence>
<proteinExistence type="inferred from homology"/>
<gene>
    <name evidence="9" type="ORF">SI8410_07010846</name>
</gene>
<feature type="compositionally biased region" description="Acidic residues" evidence="7">
    <location>
        <begin position="13"/>
        <end position="28"/>
    </location>
</feature>
<reference evidence="9" key="1">
    <citation type="submission" date="2020-02" db="EMBL/GenBank/DDBJ databases">
        <authorList>
            <person name="Scholz U."/>
            <person name="Mascher M."/>
            <person name="Fiebig A."/>
        </authorList>
    </citation>
    <scope>NUCLEOTIDE SEQUENCE</scope>
</reference>
<dbReference type="EMBL" id="LR746270">
    <property type="protein sequence ID" value="CAA7400176.1"/>
    <property type="molecule type" value="Genomic_DNA"/>
</dbReference>
<feature type="compositionally biased region" description="Basic residues" evidence="7">
    <location>
        <begin position="262"/>
        <end position="275"/>
    </location>
</feature>
<dbReference type="AlphaFoldDB" id="A0A7I8KS80"/>
<dbReference type="PANTHER" id="PTHR21392:SF0">
    <property type="entry name" value="TRNA-URIDINE AMINOCARBOXYPROPYLTRANSFERASE 2"/>
    <property type="match status" value="1"/>
</dbReference>
<dbReference type="Proteomes" id="UP000663760">
    <property type="component" value="Chromosome 7"/>
</dbReference>
<evidence type="ECO:0000256" key="1">
    <source>
        <dbReference type="ARBA" id="ARBA00012386"/>
    </source>
</evidence>
<evidence type="ECO:0000256" key="4">
    <source>
        <dbReference type="ARBA" id="ARBA00022694"/>
    </source>
</evidence>
<evidence type="ECO:0000256" key="3">
    <source>
        <dbReference type="ARBA" id="ARBA00022691"/>
    </source>
</evidence>
<organism evidence="9 10">
    <name type="scientific">Spirodela intermedia</name>
    <name type="common">Intermediate duckweed</name>
    <dbReference type="NCBI Taxonomy" id="51605"/>
    <lineage>
        <taxon>Eukaryota</taxon>
        <taxon>Viridiplantae</taxon>
        <taxon>Streptophyta</taxon>
        <taxon>Embryophyta</taxon>
        <taxon>Tracheophyta</taxon>
        <taxon>Spermatophyta</taxon>
        <taxon>Magnoliopsida</taxon>
        <taxon>Liliopsida</taxon>
        <taxon>Araceae</taxon>
        <taxon>Lemnoideae</taxon>
        <taxon>Spirodela</taxon>
    </lineage>
</organism>
<dbReference type="InterPro" id="IPR005636">
    <property type="entry name" value="DTW"/>
</dbReference>
<keyword evidence="4" id="KW-0819">tRNA processing</keyword>
<dbReference type="EC" id="2.5.1.25" evidence="1"/>
<feature type="domain" description="DTW" evidence="8">
    <location>
        <begin position="33"/>
        <end position="258"/>
    </location>
</feature>
<dbReference type="GO" id="GO:0008033">
    <property type="term" value="P:tRNA processing"/>
    <property type="evidence" value="ECO:0007669"/>
    <property type="project" value="UniProtKB-KW"/>
</dbReference>
<dbReference type="Pfam" id="PF03942">
    <property type="entry name" value="DTW"/>
    <property type="match status" value="1"/>
</dbReference>
<name>A0A7I8KS80_SPIIN</name>